<sequence>MIKNLKRSLKSVLLMLIEKVFLQVIVELLDNETRKKMIFINKKIQQIILYDKTFRGTANEVSKEYNHCSHITKVIMTTEKEYCSSFNCLFLPQLKELEIKSSINEGQLYDLLSVVKDVELKRLSIKSISSITFEEPIVSLLSCLTTLTEFECFEPLPFSTQTISVFEKLEKLTICCENDISFITNLKYLKNLKVYSSNENVLNSLINNIKLMTLTSIDIHSLPCISQTSSLDEFVLHSSLSRLVLPISLEIISSLTSLTPTTKSYFFYIKPSDTLPISITIDKPLSTLPCKLFFCFNLPVYLGLDHSKLTNEQLLFILRNNIHSSPIVQLFIDNSPSLTSSLFKSNIFTSIQRLYLNEQPFLDISSFTALKGLRILMFSKTSYPTQLLPLPSVKTLSLQSVNNFTSFTSLSNFPSLTALELFDIPSKCYLDGSLKQFTRINSLLIEPLSYERLSLQHVSSIRNLVLYDQNLKLQPHNFDFYLTYITSLTIQKFLSIKDFSFINNAKSLCSLNITECPLLDPSSLKQLTQITTLTKLKIRQKMIKELTYPINKEYSFISSLSSLQKIQLALPTSYELLCQVFHCKNIVSIDFLSCLCNDKSPVDPLLFVPALTCCHLKKLSFPMEMRIKQCTLWEIIKKEFLLKNIVLNDNY</sequence>
<name>B0EM81_ENTDS</name>
<dbReference type="RefSeq" id="XP_001739258.1">
    <property type="nucleotide sequence ID" value="XM_001739206.1"/>
</dbReference>
<proteinExistence type="predicted"/>
<dbReference type="GeneID" id="5884395"/>
<gene>
    <name evidence="2" type="ORF">EDI_070310</name>
</gene>
<evidence type="ECO:0000313" key="2">
    <source>
        <dbReference type="EMBL" id="EDR24299.1"/>
    </source>
</evidence>
<dbReference type="KEGG" id="edi:EDI_070310"/>
<dbReference type="AlphaFoldDB" id="B0EM81"/>
<dbReference type="VEuPathDB" id="AmoebaDB:EDI_070310"/>
<keyword evidence="3" id="KW-1185">Reference proteome</keyword>
<dbReference type="InterPro" id="IPR032675">
    <property type="entry name" value="LRR_dom_sf"/>
</dbReference>
<evidence type="ECO:0000256" key="1">
    <source>
        <dbReference type="SAM" id="SignalP"/>
    </source>
</evidence>
<protein>
    <recommendedName>
        <fullName evidence="4">Leucine-rich repeat containing protein</fullName>
    </recommendedName>
</protein>
<evidence type="ECO:0008006" key="4">
    <source>
        <dbReference type="Google" id="ProtNLM"/>
    </source>
</evidence>
<feature type="chain" id="PRO_5002750007" description="Leucine-rich repeat containing protein" evidence="1">
    <location>
        <begin position="23"/>
        <end position="651"/>
    </location>
</feature>
<keyword evidence="1" id="KW-0732">Signal</keyword>
<evidence type="ECO:0000313" key="3">
    <source>
        <dbReference type="Proteomes" id="UP000008076"/>
    </source>
</evidence>
<dbReference type="Proteomes" id="UP000008076">
    <property type="component" value="Unassembled WGS sequence"/>
</dbReference>
<dbReference type="Gene3D" id="3.80.10.10">
    <property type="entry name" value="Ribonuclease Inhibitor"/>
    <property type="match status" value="1"/>
</dbReference>
<dbReference type="SUPFAM" id="SSF52058">
    <property type="entry name" value="L domain-like"/>
    <property type="match status" value="1"/>
</dbReference>
<organism evidence="3">
    <name type="scientific">Entamoeba dispar (strain ATCC PRA-260 / SAW760)</name>
    <dbReference type="NCBI Taxonomy" id="370354"/>
    <lineage>
        <taxon>Eukaryota</taxon>
        <taxon>Amoebozoa</taxon>
        <taxon>Evosea</taxon>
        <taxon>Archamoebae</taxon>
        <taxon>Mastigamoebida</taxon>
        <taxon>Entamoebidae</taxon>
        <taxon>Entamoeba</taxon>
    </lineage>
</organism>
<dbReference type="eggNOG" id="ENOG502RDQY">
    <property type="taxonomic scope" value="Eukaryota"/>
</dbReference>
<dbReference type="OMA" id="TICCEND"/>
<reference evidence="3" key="1">
    <citation type="submission" date="2007-12" db="EMBL/GenBank/DDBJ databases">
        <title>Annotation of Entamoeba dispar SAW760.</title>
        <authorList>
            <person name="Lorenzi H."/>
            <person name="Inman J."/>
            <person name="Schobel S."/>
            <person name="Amedeo P."/>
            <person name="Caler E."/>
        </authorList>
    </citation>
    <scope>NUCLEOTIDE SEQUENCE [LARGE SCALE GENOMIC DNA]</scope>
    <source>
        <strain evidence="3">ATCC PRA-260 / SAW760</strain>
    </source>
</reference>
<feature type="signal peptide" evidence="1">
    <location>
        <begin position="1"/>
        <end position="22"/>
    </location>
</feature>
<dbReference type="OrthoDB" id="29345at2759"/>
<dbReference type="EMBL" id="DS549985">
    <property type="protein sequence ID" value="EDR24299.1"/>
    <property type="molecule type" value="Genomic_DNA"/>
</dbReference>
<accession>B0EM81</accession>